<dbReference type="EMBL" id="JAUKWQ010000014">
    <property type="protein sequence ID" value="MDO1585300.1"/>
    <property type="molecule type" value="Genomic_DNA"/>
</dbReference>
<dbReference type="PANTHER" id="PTHR30086:SF20">
    <property type="entry name" value="ARGININE EXPORTER PROTEIN ARGO-RELATED"/>
    <property type="match status" value="1"/>
</dbReference>
<evidence type="ECO:0000256" key="2">
    <source>
        <dbReference type="ARBA" id="ARBA00022475"/>
    </source>
</evidence>
<keyword evidence="2" id="KW-1003">Cell membrane</keyword>
<name>A0ABT8T3I5_9HYPH</name>
<reference evidence="7" key="1">
    <citation type="journal article" date="2015" name="Int. J. Syst. Evol. Microbiol.">
        <title>Rhizobium oryzicola sp. nov., potential plant-growth-promoting endophytic bacteria isolated from rice roots.</title>
        <authorList>
            <person name="Zhang X.X."/>
            <person name="Gao J.S."/>
            <person name="Cao Y.H."/>
            <person name="Sheirdil R.A."/>
            <person name="Wang X.C."/>
            <person name="Zhang L."/>
        </authorList>
    </citation>
    <scope>NUCLEOTIDE SEQUENCE</scope>
    <source>
        <strain evidence="7">05753</strain>
    </source>
</reference>
<dbReference type="InterPro" id="IPR001123">
    <property type="entry name" value="LeuE-type"/>
</dbReference>
<gene>
    <name evidence="7" type="ORF">Q2T52_24680</name>
</gene>
<organism evidence="7 8">
    <name type="scientific">Rhizobium oryzicola</name>
    <dbReference type="NCBI Taxonomy" id="1232668"/>
    <lineage>
        <taxon>Bacteria</taxon>
        <taxon>Pseudomonadati</taxon>
        <taxon>Pseudomonadota</taxon>
        <taxon>Alphaproteobacteria</taxon>
        <taxon>Hyphomicrobiales</taxon>
        <taxon>Rhizobiaceae</taxon>
        <taxon>Rhizobium/Agrobacterium group</taxon>
        <taxon>Rhizobium</taxon>
    </lineage>
</organism>
<accession>A0ABT8T3I5</accession>
<evidence type="ECO:0000256" key="3">
    <source>
        <dbReference type="ARBA" id="ARBA00022692"/>
    </source>
</evidence>
<evidence type="ECO:0000256" key="6">
    <source>
        <dbReference type="SAM" id="Phobius"/>
    </source>
</evidence>
<dbReference type="Proteomes" id="UP001169006">
    <property type="component" value="Unassembled WGS sequence"/>
</dbReference>
<keyword evidence="3 6" id="KW-0812">Transmembrane</keyword>
<dbReference type="PANTHER" id="PTHR30086">
    <property type="entry name" value="ARGININE EXPORTER PROTEIN ARGO"/>
    <property type="match status" value="1"/>
</dbReference>
<evidence type="ECO:0000313" key="8">
    <source>
        <dbReference type="Proteomes" id="UP001169006"/>
    </source>
</evidence>
<proteinExistence type="predicted"/>
<reference evidence="7" key="2">
    <citation type="submission" date="2023-07" db="EMBL/GenBank/DDBJ databases">
        <authorList>
            <person name="Sun H."/>
        </authorList>
    </citation>
    <scope>NUCLEOTIDE SEQUENCE</scope>
    <source>
        <strain evidence="7">05753</strain>
    </source>
</reference>
<dbReference type="RefSeq" id="WP_302079588.1">
    <property type="nucleotide sequence ID" value="NZ_JAUKWQ010000014.1"/>
</dbReference>
<protein>
    <submittedName>
        <fullName evidence="7">LysE family transporter</fullName>
    </submittedName>
</protein>
<feature type="transmembrane region" description="Helical" evidence="6">
    <location>
        <begin position="110"/>
        <end position="133"/>
    </location>
</feature>
<feature type="transmembrane region" description="Helical" evidence="6">
    <location>
        <begin position="181"/>
        <end position="198"/>
    </location>
</feature>
<comment type="subcellular location">
    <subcellularLocation>
        <location evidence="1">Cell membrane</location>
        <topology evidence="1">Multi-pass membrane protein</topology>
    </subcellularLocation>
</comment>
<evidence type="ECO:0000256" key="1">
    <source>
        <dbReference type="ARBA" id="ARBA00004651"/>
    </source>
</evidence>
<comment type="caution">
    <text evidence="7">The sequence shown here is derived from an EMBL/GenBank/DDBJ whole genome shotgun (WGS) entry which is preliminary data.</text>
</comment>
<evidence type="ECO:0000256" key="5">
    <source>
        <dbReference type="ARBA" id="ARBA00023136"/>
    </source>
</evidence>
<evidence type="ECO:0000256" key="4">
    <source>
        <dbReference type="ARBA" id="ARBA00022989"/>
    </source>
</evidence>
<feature type="transmembrane region" description="Helical" evidence="6">
    <location>
        <begin position="38"/>
        <end position="59"/>
    </location>
</feature>
<dbReference type="Pfam" id="PF01810">
    <property type="entry name" value="LysE"/>
    <property type="match status" value="1"/>
</dbReference>
<keyword evidence="4 6" id="KW-1133">Transmembrane helix</keyword>
<keyword evidence="5 6" id="KW-0472">Membrane</keyword>
<evidence type="ECO:0000313" key="7">
    <source>
        <dbReference type="EMBL" id="MDO1585300.1"/>
    </source>
</evidence>
<feature type="transmembrane region" description="Helical" evidence="6">
    <location>
        <begin position="145"/>
        <end position="169"/>
    </location>
</feature>
<sequence length="200" mass="21080">MDAFVSAWILGLSIAIPFGPVSLMCLEHSLSQGIRCGLASGAGAATTHGIYATLAMIGANSVAASLVSHQALIHTLSGTVFLLIGVRTILRRGVAEARVNVTGGRLSVYLRGMALALANPMTILPYIAFGGSVALSDTARSAEHILSIMGICLGTLSWYWVMSSSAWLFRQRLPETLLTRLNLMSGAMFIVMGISTAVRV</sequence>
<keyword evidence="8" id="KW-1185">Reference proteome</keyword>
<feature type="transmembrane region" description="Helical" evidence="6">
    <location>
        <begin position="6"/>
        <end position="26"/>
    </location>
</feature>
<feature type="transmembrane region" description="Helical" evidence="6">
    <location>
        <begin position="71"/>
        <end position="90"/>
    </location>
</feature>